<keyword evidence="4 5" id="KW-0808">Transferase</keyword>
<reference evidence="6" key="1">
    <citation type="submission" date="2023-07" db="EMBL/GenBank/DDBJ databases">
        <authorList>
            <person name="Kim M."/>
        </authorList>
    </citation>
    <scope>NUCLEOTIDE SEQUENCE</scope>
    <source>
        <strain evidence="6">BIUV-7</strain>
    </source>
</reference>
<dbReference type="CDD" id="cd06557">
    <property type="entry name" value="KPHMT-like"/>
    <property type="match status" value="1"/>
</dbReference>
<dbReference type="RefSeq" id="WP_303542949.1">
    <property type="nucleotide sequence ID" value="NZ_JAUOTP010000005.1"/>
</dbReference>
<comment type="similarity">
    <text evidence="1 5">Belongs to the PanB family.</text>
</comment>
<dbReference type="Pfam" id="PF02548">
    <property type="entry name" value="Pantoate_transf"/>
    <property type="match status" value="1"/>
</dbReference>
<dbReference type="PIRSF" id="PIRSF000388">
    <property type="entry name" value="Pantoate_hydroxy_MeTrfase"/>
    <property type="match status" value="1"/>
</dbReference>
<comment type="subcellular location">
    <subcellularLocation>
        <location evidence="5">Cytoplasm</location>
    </subcellularLocation>
</comment>
<accession>A0ABT8Y9Z6</accession>
<keyword evidence="5" id="KW-0963">Cytoplasm</keyword>
<feature type="binding site" evidence="5">
    <location>
        <position position="114"/>
    </location>
    <ligand>
        <name>Mg(2+)</name>
        <dbReference type="ChEBI" id="CHEBI:18420"/>
    </ligand>
</feature>
<feature type="binding site" evidence="5">
    <location>
        <position position="112"/>
    </location>
    <ligand>
        <name>3-methyl-2-oxobutanoate</name>
        <dbReference type="ChEBI" id="CHEBI:11851"/>
    </ligand>
</feature>
<dbReference type="SUPFAM" id="SSF51621">
    <property type="entry name" value="Phosphoenolpyruvate/pyruvate domain"/>
    <property type="match status" value="1"/>
</dbReference>
<sequence>MALTVAGIIRMKAKGERIAMITCYDHASALICERAGLRFLLVGDSLGQVMLGHTSTIPVTLEDMIAHSAAVARGAPESLIVVDMPFLSYATPEQAVASAQRLMQDGGAHAVKLEGGEAVLPAVERLVSLGVPVMGHLGFTPQSANQIGIRVQAKTAEAGATLIRDARALEQAGAFAMVLELVPIELARAVSEAISIPTIGIGAGPGCDGQVQVWHDVLGLIDHPPFRHAGRYAEIGKAIESALAGYAADVASGAFPTDANGASIDASVIEEAKRLADVAR</sequence>
<proteinExistence type="inferred from homology"/>
<evidence type="ECO:0000256" key="1">
    <source>
        <dbReference type="ARBA" id="ARBA00008676"/>
    </source>
</evidence>
<keyword evidence="3 5" id="KW-0566">Pantothenate biosynthesis</keyword>
<dbReference type="InterPro" id="IPR003700">
    <property type="entry name" value="Pantoate_hydroxy_MeTrfase"/>
</dbReference>
<keyword evidence="5" id="KW-0460">Magnesium</keyword>
<name>A0ABT8Y9Z6_9SPHN</name>
<feature type="binding site" evidence="5">
    <location>
        <position position="44"/>
    </location>
    <ligand>
        <name>Mg(2+)</name>
        <dbReference type="ChEBI" id="CHEBI:18420"/>
    </ligand>
</feature>
<dbReference type="PANTHER" id="PTHR20881:SF0">
    <property type="entry name" value="3-METHYL-2-OXOBUTANOATE HYDROXYMETHYLTRANSFERASE"/>
    <property type="match status" value="1"/>
</dbReference>
<protein>
    <recommendedName>
        <fullName evidence="5">3-methyl-2-oxobutanoate hydroxymethyltransferase</fullName>
        <ecNumber evidence="5">2.1.2.11</ecNumber>
    </recommendedName>
    <alternativeName>
        <fullName evidence="5">Ketopantoate hydroxymethyltransferase</fullName>
        <shortName evidence="5">KPHMT</shortName>
    </alternativeName>
</protein>
<dbReference type="PANTHER" id="PTHR20881">
    <property type="entry name" value="3-METHYL-2-OXOBUTANOATE HYDROXYMETHYLTRANSFERASE"/>
    <property type="match status" value="1"/>
</dbReference>
<dbReference type="NCBIfam" id="TIGR00222">
    <property type="entry name" value="panB"/>
    <property type="match status" value="1"/>
</dbReference>
<dbReference type="Proteomes" id="UP001169764">
    <property type="component" value="Unassembled WGS sequence"/>
</dbReference>
<comment type="subunit">
    <text evidence="2 5">Homodecamer; pentamer of dimers.</text>
</comment>
<gene>
    <name evidence="5 6" type="primary">panB</name>
    <name evidence="6" type="ORF">Q4F19_12205</name>
</gene>
<dbReference type="InterPro" id="IPR015813">
    <property type="entry name" value="Pyrv/PenolPyrv_kinase-like_dom"/>
</dbReference>
<comment type="function">
    <text evidence="5">Catalyzes the reversible reaction in which hydroxymethyl group from 5,10-methylenetetrahydrofolate is transferred onto alpha-ketoisovalerate to form ketopantoate.</text>
</comment>
<comment type="catalytic activity">
    <reaction evidence="5">
        <text>(6R)-5,10-methylene-5,6,7,8-tetrahydrofolate + 3-methyl-2-oxobutanoate + H2O = 2-dehydropantoate + (6S)-5,6,7,8-tetrahydrofolate</text>
        <dbReference type="Rhea" id="RHEA:11824"/>
        <dbReference type="ChEBI" id="CHEBI:11561"/>
        <dbReference type="ChEBI" id="CHEBI:11851"/>
        <dbReference type="ChEBI" id="CHEBI:15377"/>
        <dbReference type="ChEBI" id="CHEBI:15636"/>
        <dbReference type="ChEBI" id="CHEBI:57453"/>
        <dbReference type="EC" id="2.1.2.11"/>
    </reaction>
</comment>
<evidence type="ECO:0000256" key="2">
    <source>
        <dbReference type="ARBA" id="ARBA00011424"/>
    </source>
</evidence>
<feature type="binding site" evidence="5">
    <location>
        <begin position="44"/>
        <end position="45"/>
    </location>
    <ligand>
        <name>3-methyl-2-oxobutanoate</name>
        <dbReference type="ChEBI" id="CHEBI:11851"/>
    </ligand>
</feature>
<evidence type="ECO:0000256" key="5">
    <source>
        <dbReference type="HAMAP-Rule" id="MF_00156"/>
    </source>
</evidence>
<dbReference type="GO" id="GO:0003864">
    <property type="term" value="F:3-methyl-2-oxobutanoate hydroxymethyltransferase activity"/>
    <property type="evidence" value="ECO:0007669"/>
    <property type="project" value="UniProtKB-EC"/>
</dbReference>
<feature type="binding site" evidence="5">
    <location>
        <position position="83"/>
    </location>
    <ligand>
        <name>3-methyl-2-oxobutanoate</name>
        <dbReference type="ChEBI" id="CHEBI:11851"/>
    </ligand>
</feature>
<dbReference type="EMBL" id="JAUOTP010000005">
    <property type="protein sequence ID" value="MDO6415145.1"/>
    <property type="molecule type" value="Genomic_DNA"/>
</dbReference>
<dbReference type="NCBIfam" id="NF001452">
    <property type="entry name" value="PRK00311.1"/>
    <property type="match status" value="1"/>
</dbReference>
<dbReference type="HAMAP" id="MF_00156">
    <property type="entry name" value="PanB"/>
    <property type="match status" value="1"/>
</dbReference>
<comment type="cofactor">
    <cofactor evidence="5">
        <name>Mg(2+)</name>
        <dbReference type="ChEBI" id="CHEBI:18420"/>
    </cofactor>
    <text evidence="5">Binds 1 Mg(2+) ion per subunit.</text>
</comment>
<keyword evidence="5" id="KW-0479">Metal-binding</keyword>
<dbReference type="EC" id="2.1.2.11" evidence="5"/>
<evidence type="ECO:0000256" key="4">
    <source>
        <dbReference type="ARBA" id="ARBA00022679"/>
    </source>
</evidence>
<comment type="pathway">
    <text evidence="5">Cofactor biosynthesis; (R)-pantothenate biosynthesis; (R)-pantoate from 3-methyl-2-oxobutanoate: step 1/2.</text>
</comment>
<dbReference type="Gene3D" id="3.20.20.60">
    <property type="entry name" value="Phosphoenolpyruvate-binding domains"/>
    <property type="match status" value="1"/>
</dbReference>
<keyword evidence="7" id="KW-1185">Reference proteome</keyword>
<comment type="caution">
    <text evidence="6">The sequence shown here is derived from an EMBL/GenBank/DDBJ whole genome shotgun (WGS) entry which is preliminary data.</text>
</comment>
<dbReference type="InterPro" id="IPR040442">
    <property type="entry name" value="Pyrv_kinase-like_dom_sf"/>
</dbReference>
<feature type="binding site" evidence="5">
    <location>
        <position position="83"/>
    </location>
    <ligand>
        <name>Mg(2+)</name>
        <dbReference type="ChEBI" id="CHEBI:18420"/>
    </ligand>
</feature>
<feature type="active site" description="Proton acceptor" evidence="5">
    <location>
        <position position="180"/>
    </location>
</feature>
<evidence type="ECO:0000313" key="6">
    <source>
        <dbReference type="EMBL" id="MDO6415145.1"/>
    </source>
</evidence>
<organism evidence="6 7">
    <name type="scientific">Sphingomonas natans</name>
    <dbReference type="NCBI Taxonomy" id="3063330"/>
    <lineage>
        <taxon>Bacteria</taxon>
        <taxon>Pseudomonadati</taxon>
        <taxon>Pseudomonadota</taxon>
        <taxon>Alphaproteobacteria</taxon>
        <taxon>Sphingomonadales</taxon>
        <taxon>Sphingomonadaceae</taxon>
        <taxon>Sphingomonas</taxon>
    </lineage>
</organism>
<evidence type="ECO:0000256" key="3">
    <source>
        <dbReference type="ARBA" id="ARBA00022655"/>
    </source>
</evidence>
<evidence type="ECO:0000313" key="7">
    <source>
        <dbReference type="Proteomes" id="UP001169764"/>
    </source>
</evidence>